<dbReference type="WBParaSite" id="PSAMB.scaffold1829size27531.g15139.t1">
    <property type="protein sequence ID" value="PSAMB.scaffold1829size27531.g15139.t1"/>
    <property type="gene ID" value="PSAMB.scaffold1829size27531.g15139"/>
</dbReference>
<keyword evidence="1" id="KW-0812">Transmembrane</keyword>
<feature type="transmembrane region" description="Helical" evidence="1">
    <location>
        <begin position="72"/>
        <end position="90"/>
    </location>
</feature>
<reference evidence="3" key="1">
    <citation type="submission" date="2022-11" db="UniProtKB">
        <authorList>
            <consortium name="WormBaseParasite"/>
        </authorList>
    </citation>
    <scope>IDENTIFICATION</scope>
</reference>
<organism evidence="2 3">
    <name type="scientific">Plectus sambesii</name>
    <dbReference type="NCBI Taxonomy" id="2011161"/>
    <lineage>
        <taxon>Eukaryota</taxon>
        <taxon>Metazoa</taxon>
        <taxon>Ecdysozoa</taxon>
        <taxon>Nematoda</taxon>
        <taxon>Chromadorea</taxon>
        <taxon>Plectida</taxon>
        <taxon>Plectina</taxon>
        <taxon>Plectoidea</taxon>
        <taxon>Plectidae</taxon>
        <taxon>Plectus</taxon>
    </lineage>
</organism>
<dbReference type="PANTHER" id="PTHR23021:SF11">
    <property type="entry name" value="SERPENTINE RECEPTOR, CLASS T"/>
    <property type="match status" value="1"/>
</dbReference>
<feature type="transmembrane region" description="Helical" evidence="1">
    <location>
        <begin position="30"/>
        <end position="51"/>
    </location>
</feature>
<evidence type="ECO:0000313" key="2">
    <source>
        <dbReference type="Proteomes" id="UP000887566"/>
    </source>
</evidence>
<dbReference type="PANTHER" id="PTHR23021">
    <property type="entry name" value="SERPENTINE RECEPTOR, CLASS T"/>
    <property type="match status" value="1"/>
</dbReference>
<dbReference type="Pfam" id="PF10321">
    <property type="entry name" value="7TM_GPCR_Srt"/>
    <property type="match status" value="1"/>
</dbReference>
<proteinExistence type="predicted"/>
<name>A0A914VDT0_9BILA</name>
<accession>A0A914VDT0</accession>
<keyword evidence="1" id="KW-0472">Membrane</keyword>
<evidence type="ECO:0000313" key="3">
    <source>
        <dbReference type="WBParaSite" id="PSAMB.scaffold1829size27531.g15139.t1"/>
    </source>
</evidence>
<sequence>MISWTTTLLHCNYTSEKQYKEDYQNMGLGLAYLCQGIAYTICYVPCMIVMLRKELWSNICYKLMFFDGIYDLGTLLANSILPGIIMIAPYDYNCYPAINQYIMDVWARKISYFL</sequence>
<dbReference type="InterPro" id="IPR019425">
    <property type="entry name" value="7TM_GPCR_serpentine_rcpt_Srt"/>
</dbReference>
<keyword evidence="2" id="KW-1185">Reference proteome</keyword>
<dbReference type="Proteomes" id="UP000887566">
    <property type="component" value="Unplaced"/>
</dbReference>
<keyword evidence="1" id="KW-1133">Transmembrane helix</keyword>
<dbReference type="AlphaFoldDB" id="A0A914VDT0"/>
<evidence type="ECO:0000256" key="1">
    <source>
        <dbReference type="SAM" id="Phobius"/>
    </source>
</evidence>
<protein>
    <submittedName>
        <fullName evidence="3">Serpentine receptor class gamma</fullName>
    </submittedName>
</protein>